<dbReference type="HOGENOM" id="CLU_026885_1_0_11"/>
<gene>
    <name evidence="5" type="ORF">O3I_007900</name>
</gene>
<comment type="cofactor">
    <cofactor evidence="3">
        <name>Mn(2+)</name>
        <dbReference type="ChEBI" id="CHEBI:29035"/>
    </cofactor>
    <cofactor evidence="3">
        <name>Co(2+)</name>
        <dbReference type="ChEBI" id="CHEBI:48828"/>
    </cofactor>
    <cofactor evidence="3">
        <name>Cd(2+)</name>
        <dbReference type="ChEBI" id="CHEBI:48775"/>
    </cofactor>
    <text evidence="3">Binds 1 divalent cation per subunit. The enzyme is active with manganese, cobalt or cadmium ions.</text>
</comment>
<dbReference type="InterPro" id="IPR013785">
    <property type="entry name" value="Aldolase_TIM"/>
</dbReference>
<evidence type="ECO:0000313" key="6">
    <source>
        <dbReference type="Proteomes" id="UP000006304"/>
    </source>
</evidence>
<dbReference type="Pfam" id="PF01474">
    <property type="entry name" value="DAHP_synth_2"/>
    <property type="match status" value="2"/>
</dbReference>
<keyword evidence="4" id="KW-0057">Aromatic amino acid biosynthesis</keyword>
<comment type="catalytic activity">
    <reaction evidence="4">
        <text>D-erythrose 4-phosphate + phosphoenolpyruvate + H2O = 7-phospho-2-dehydro-3-deoxy-D-arabino-heptonate + phosphate</text>
        <dbReference type="Rhea" id="RHEA:14717"/>
        <dbReference type="ChEBI" id="CHEBI:15377"/>
        <dbReference type="ChEBI" id="CHEBI:16897"/>
        <dbReference type="ChEBI" id="CHEBI:43474"/>
        <dbReference type="ChEBI" id="CHEBI:58394"/>
        <dbReference type="ChEBI" id="CHEBI:58702"/>
        <dbReference type="EC" id="2.5.1.54"/>
    </reaction>
</comment>
<feature type="binding site" evidence="3">
    <location>
        <position position="337"/>
    </location>
    <ligand>
        <name>phosphoenolpyruvate</name>
        <dbReference type="ChEBI" id="CHEBI:58702"/>
    </ligand>
</feature>
<dbReference type="GO" id="GO:0003849">
    <property type="term" value="F:3-deoxy-7-phosphoheptulonate synthase activity"/>
    <property type="evidence" value="ECO:0007669"/>
    <property type="project" value="UniProtKB-EC"/>
</dbReference>
<dbReference type="STRING" id="1133849.O3I_007900"/>
<comment type="similarity">
    <text evidence="1 4">Belongs to the class-II DAHP synthase family.</text>
</comment>
<dbReference type="GO" id="GO:0009073">
    <property type="term" value="P:aromatic amino acid family biosynthetic process"/>
    <property type="evidence" value="ECO:0007669"/>
    <property type="project" value="UniProtKB-KW"/>
</dbReference>
<evidence type="ECO:0000256" key="2">
    <source>
        <dbReference type="ARBA" id="ARBA00022679"/>
    </source>
</evidence>
<dbReference type="RefSeq" id="WP_014982398.1">
    <property type="nucleotide sequence ID" value="NC_018681.1"/>
</dbReference>
<keyword evidence="3" id="KW-0464">Manganese</keyword>
<reference evidence="5 6" key="1">
    <citation type="journal article" date="2012" name="J. Bacteriol.">
        <title>Complete genome sequence of Nocardia brasiliensis HUJEG-1.</title>
        <authorList>
            <person name="Vera-Cabrera L."/>
            <person name="Ortiz-Lopez R."/>
            <person name="Elizondo-Gonzalez R."/>
            <person name="Perez-Maya A.A."/>
            <person name="Ocampo-Candiani J."/>
        </authorList>
    </citation>
    <scope>NUCLEOTIDE SEQUENCE [LARGE SCALE GENOMIC DNA]</scope>
    <source>
        <strain evidence="6">ATCC 700358</strain>
    </source>
</reference>
<dbReference type="Proteomes" id="UP000006304">
    <property type="component" value="Chromosome"/>
</dbReference>
<dbReference type="UniPathway" id="UPA00053">
    <property type="reaction ID" value="UER00084"/>
</dbReference>
<evidence type="ECO:0000256" key="3">
    <source>
        <dbReference type="PIRSR" id="PIRSR602480-1"/>
    </source>
</evidence>
<feature type="binding site" evidence="3">
    <location>
        <position position="106"/>
    </location>
    <ligand>
        <name>phosphoenolpyruvate</name>
        <dbReference type="ChEBI" id="CHEBI:58702"/>
    </ligand>
</feature>
<dbReference type="PANTHER" id="PTHR21337">
    <property type="entry name" value="PHOSPHO-2-DEHYDRO-3-DEOXYHEPTONATE ALDOLASE 1, 2"/>
    <property type="match status" value="1"/>
</dbReference>
<dbReference type="Gene3D" id="3.20.20.70">
    <property type="entry name" value="Aldolase class I"/>
    <property type="match status" value="1"/>
</dbReference>
<dbReference type="eggNOG" id="COG3200">
    <property type="taxonomic scope" value="Bacteria"/>
</dbReference>
<feature type="binding site" evidence="3">
    <location>
        <position position="67"/>
    </location>
    <ligand>
        <name>Mn(2+)</name>
        <dbReference type="ChEBI" id="CHEBI:29035"/>
    </ligand>
</feature>
<dbReference type="GO" id="GO:0009423">
    <property type="term" value="P:chorismate biosynthetic process"/>
    <property type="evidence" value="ECO:0007669"/>
    <property type="project" value="UniProtKB-UniPathway"/>
</dbReference>
<protein>
    <recommendedName>
        <fullName evidence="4">Phospho-2-dehydro-3-deoxyheptonate aldolase</fullName>
        <ecNumber evidence="4">2.5.1.54</ecNumber>
    </recommendedName>
</protein>
<dbReference type="EMBL" id="CP003876">
    <property type="protein sequence ID" value="AFT99542.1"/>
    <property type="molecule type" value="Genomic_DNA"/>
</dbReference>
<feature type="binding site" evidence="3">
    <location>
        <position position="296"/>
    </location>
    <ligand>
        <name>Mn(2+)</name>
        <dbReference type="ChEBI" id="CHEBI:29035"/>
    </ligand>
</feature>
<organism evidence="5 6">
    <name type="scientific">Nocardia brasiliensis (strain ATCC 700358 / HUJEG-1)</name>
    <dbReference type="NCBI Taxonomy" id="1133849"/>
    <lineage>
        <taxon>Bacteria</taxon>
        <taxon>Bacillati</taxon>
        <taxon>Actinomycetota</taxon>
        <taxon>Actinomycetes</taxon>
        <taxon>Mycobacteriales</taxon>
        <taxon>Nocardiaceae</taxon>
        <taxon>Nocardia</taxon>
    </lineage>
</organism>
<dbReference type="PANTHER" id="PTHR21337:SF0">
    <property type="entry name" value="PHOSPHO-2-DEHYDRO-3-DEOXYHEPTONATE ALDOLASE"/>
    <property type="match status" value="1"/>
</dbReference>
<evidence type="ECO:0000256" key="1">
    <source>
        <dbReference type="ARBA" id="ARBA00008911"/>
    </source>
</evidence>
<keyword evidence="3" id="KW-0104">Cadmium</keyword>
<dbReference type="InterPro" id="IPR002480">
    <property type="entry name" value="DAHP_synth_2"/>
</dbReference>
<evidence type="ECO:0000313" key="5">
    <source>
        <dbReference type="EMBL" id="AFT99542.1"/>
    </source>
</evidence>
<feature type="binding site" evidence="3">
    <location>
        <position position="265"/>
    </location>
    <ligand>
        <name>phosphoenolpyruvate</name>
        <dbReference type="ChEBI" id="CHEBI:58702"/>
    </ligand>
</feature>
<proteinExistence type="inferred from homology"/>
<dbReference type="EC" id="2.5.1.54" evidence="4"/>
<dbReference type="AlphaFoldDB" id="K0EJG7"/>
<feature type="binding site" evidence="3">
    <location>
        <position position="234"/>
    </location>
    <ligand>
        <name>phosphoenolpyruvate</name>
        <dbReference type="ChEBI" id="CHEBI:58702"/>
    </ligand>
</feature>
<dbReference type="SUPFAM" id="SSF51569">
    <property type="entry name" value="Aldolase"/>
    <property type="match status" value="1"/>
</dbReference>
<keyword evidence="3" id="KW-0170">Cobalt</keyword>
<evidence type="ECO:0000256" key="4">
    <source>
        <dbReference type="RuleBase" id="RU363071"/>
    </source>
</evidence>
<sequence>MTSSAQIRAVPVAAQQPPWDAHPDIGPVRQTLTVLPELVRPWEIRSLLAALARVERGAALLLHVGECAELFSMASPTHIDRRLLLYRRLADRLAERSGREVVLLARMAGQHAKPRSQPYETLPDGSRVLTYRGDAVNGVACSAGERAPEPARLLESYGRSHRTLDYLRRHHYLGRPLFVSHEALLRDYEEPLTRDHGVRYAASAHLVWIGDRTRGAVDWHINWAASIANPVAVKLGPTTEAHELTEIVRTLNCPPVPGRLGLIARMGVGHTDRLRALTGAVSTLDAAALWVCDPMHGNTIRAGERKTRLLRDMRAEITAFVAILGAAGIHPAGLHLEVTPDQVRECGADQPDADPGDAPPCDPRLNPDQATTIIDHFAAELAARALTTEEGRSS</sequence>
<name>K0EJG7_NOCB7</name>
<keyword evidence="2 4" id="KW-0808">Transferase</keyword>
<comment type="pathway">
    <text evidence="4">Metabolic intermediate biosynthesis; chorismate biosynthesis; chorismate from D-erythrose 4-phosphate and phosphoenolpyruvate: step 1/7.</text>
</comment>
<feature type="binding site" evidence="3">
    <location>
        <position position="362"/>
    </location>
    <ligand>
        <name>Mn(2+)</name>
        <dbReference type="ChEBI" id="CHEBI:29035"/>
    </ligand>
</feature>
<dbReference type="GO" id="GO:0008652">
    <property type="term" value="P:amino acid biosynthetic process"/>
    <property type="evidence" value="ECO:0007669"/>
    <property type="project" value="UniProtKB-KW"/>
</dbReference>
<accession>K0EJG7</accession>
<keyword evidence="4" id="KW-0028">Amino-acid biosynthesis</keyword>
<dbReference type="KEGG" id="nbr:O3I_007900"/>
<keyword evidence="6" id="KW-1185">Reference proteome</keyword>